<dbReference type="Pfam" id="PF02104">
    <property type="entry name" value="SURF1"/>
    <property type="match status" value="1"/>
</dbReference>
<keyword evidence="8" id="KW-1185">Reference proteome</keyword>
<dbReference type="InterPro" id="IPR002994">
    <property type="entry name" value="Surf1/Shy1"/>
</dbReference>
<evidence type="ECO:0000256" key="6">
    <source>
        <dbReference type="RuleBase" id="RU363076"/>
    </source>
</evidence>
<evidence type="ECO:0000313" key="8">
    <source>
        <dbReference type="Proteomes" id="UP000441389"/>
    </source>
</evidence>
<dbReference type="InterPro" id="IPR045214">
    <property type="entry name" value="Surf1/Surf4"/>
</dbReference>
<dbReference type="AlphaFoldDB" id="A0A6I4J0S2"/>
<protein>
    <recommendedName>
        <fullName evidence="6">SURF1-like protein</fullName>
    </recommendedName>
</protein>
<gene>
    <name evidence="7" type="ORF">GON01_08050</name>
</gene>
<keyword evidence="5 6" id="KW-0472">Membrane</keyword>
<dbReference type="RefSeq" id="WP_157026850.1">
    <property type="nucleotide sequence ID" value="NZ_WQMS01000008.1"/>
</dbReference>
<dbReference type="CDD" id="cd06662">
    <property type="entry name" value="SURF1"/>
    <property type="match status" value="1"/>
</dbReference>
<reference evidence="7 8" key="1">
    <citation type="submission" date="2019-12" db="EMBL/GenBank/DDBJ databases">
        <authorList>
            <person name="Huq M.A."/>
        </authorList>
    </citation>
    <scope>NUCLEOTIDE SEQUENCE [LARGE SCALE GENOMIC DNA]</scope>
    <source>
        <strain evidence="7 8">MAH-20</strain>
    </source>
</reference>
<comment type="caution">
    <text evidence="6">Lacks conserved residue(s) required for the propagation of feature annotation.</text>
</comment>
<comment type="subcellular location">
    <subcellularLocation>
        <location evidence="6">Cell membrane</location>
        <topology evidence="6">Multi-pass membrane protein</topology>
    </subcellularLocation>
    <subcellularLocation>
        <location evidence="1">Membrane</location>
    </subcellularLocation>
</comment>
<evidence type="ECO:0000256" key="3">
    <source>
        <dbReference type="ARBA" id="ARBA00022692"/>
    </source>
</evidence>
<dbReference type="PANTHER" id="PTHR23427:SF2">
    <property type="entry name" value="SURFEIT LOCUS PROTEIN 1"/>
    <property type="match status" value="1"/>
</dbReference>
<evidence type="ECO:0000256" key="1">
    <source>
        <dbReference type="ARBA" id="ARBA00004370"/>
    </source>
</evidence>
<dbReference type="GO" id="GO:0005886">
    <property type="term" value="C:plasma membrane"/>
    <property type="evidence" value="ECO:0007669"/>
    <property type="project" value="UniProtKB-SubCell"/>
</dbReference>
<evidence type="ECO:0000256" key="4">
    <source>
        <dbReference type="ARBA" id="ARBA00022989"/>
    </source>
</evidence>
<comment type="caution">
    <text evidence="7">The sequence shown here is derived from an EMBL/GenBank/DDBJ whole genome shotgun (WGS) entry which is preliminary data.</text>
</comment>
<evidence type="ECO:0000256" key="5">
    <source>
        <dbReference type="ARBA" id="ARBA00023136"/>
    </source>
</evidence>
<dbReference type="Proteomes" id="UP000441389">
    <property type="component" value="Unassembled WGS sequence"/>
</dbReference>
<evidence type="ECO:0000256" key="2">
    <source>
        <dbReference type="ARBA" id="ARBA00007165"/>
    </source>
</evidence>
<dbReference type="PANTHER" id="PTHR23427">
    <property type="entry name" value="SURFEIT LOCUS PROTEIN"/>
    <property type="match status" value="1"/>
</dbReference>
<keyword evidence="6" id="KW-1003">Cell membrane</keyword>
<organism evidence="7 8">
    <name type="scientific">Sphingomonas horti</name>
    <dbReference type="NCBI Taxonomy" id="2682842"/>
    <lineage>
        <taxon>Bacteria</taxon>
        <taxon>Pseudomonadati</taxon>
        <taxon>Pseudomonadota</taxon>
        <taxon>Alphaproteobacteria</taxon>
        <taxon>Sphingomonadales</taxon>
        <taxon>Sphingomonadaceae</taxon>
        <taxon>Sphingomonas</taxon>
    </lineage>
</organism>
<dbReference type="EMBL" id="WQMS01000008">
    <property type="protein sequence ID" value="MVO77884.1"/>
    <property type="molecule type" value="Genomic_DNA"/>
</dbReference>
<name>A0A6I4J0S2_9SPHN</name>
<keyword evidence="4 6" id="KW-1133">Transmembrane helix</keyword>
<dbReference type="PROSITE" id="PS50895">
    <property type="entry name" value="SURF1"/>
    <property type="match status" value="1"/>
</dbReference>
<sequence length="239" mass="25789">MIDEALPVQRQPKRLWVAALLVAGALAFVALGVWQIERRGEKLALIAAVDARVHAAPVAAPGRAEWPPISFKADAYRHVQARGVFLHDRETLVQAATARGPGYWVMTPLRTVAGWTVLVNRGFVPADDRNHAADEPGGTVTVAGLLRISEPGGAFLRSNDPAHDRWYSRDVAAIGRARQLAGLAPYFIDAEAGPTRAGQPVGGMTVVSFPNNHLQYAFTWLALAALAGLGAVRAWRVRR</sequence>
<evidence type="ECO:0000313" key="7">
    <source>
        <dbReference type="EMBL" id="MVO77884.1"/>
    </source>
</evidence>
<accession>A0A6I4J0S2</accession>
<feature type="transmembrane region" description="Helical" evidence="6">
    <location>
        <begin position="15"/>
        <end position="34"/>
    </location>
</feature>
<keyword evidence="3 6" id="KW-0812">Transmembrane</keyword>
<proteinExistence type="inferred from homology"/>
<comment type="similarity">
    <text evidence="2 6">Belongs to the SURF1 family.</text>
</comment>